<gene>
    <name evidence="1" type="ORF">OXU80_18150</name>
</gene>
<dbReference type="Proteomes" id="UP001163223">
    <property type="component" value="Chromosome"/>
</dbReference>
<reference evidence="1" key="1">
    <citation type="submission" date="2022-11" db="EMBL/GenBank/DDBJ databases">
        <title>beta-Carotene-producing bacterium, Jeongeuplla avenae sp. nov., alleviates the salt stress of Arabidopsis seedlings.</title>
        <authorList>
            <person name="Jiang L."/>
            <person name="Lee J."/>
        </authorList>
    </citation>
    <scope>NUCLEOTIDE SEQUENCE</scope>
    <source>
        <strain evidence="1">DY_R2A_6</strain>
    </source>
</reference>
<evidence type="ECO:0000313" key="2">
    <source>
        <dbReference type="Proteomes" id="UP001163223"/>
    </source>
</evidence>
<name>A0ACD4NJ33_9HYPH</name>
<dbReference type="EMBL" id="CP113520">
    <property type="protein sequence ID" value="WAJ26777.1"/>
    <property type="molecule type" value="Genomic_DNA"/>
</dbReference>
<protein>
    <submittedName>
        <fullName evidence="1">Urease accessory protein UreD</fullName>
    </submittedName>
</protein>
<proteinExistence type="predicted"/>
<accession>A0ACD4NJ33</accession>
<sequence length="292" mass="30433">MDGQELDLQLAGGPSPGHLSEAVAQRTAPRLQRAAGLARASVGPVGARTALRRLHQAGCAKLRFPRASGPGMEAVLVNTAGGLTGGDRIDVELDVEAGAALTLTSQACERVYRSLGGAAQVLARLQAGEGAALAWLPQETILFDGGAIARSLEVEAAASSRLLLCESVILGRQAMGESVRDGLFRDRWRVRRGGRLVFADDLRLEGDIARIAAEPALLGGARAFATVLYQGEAPEDRLASARRILGEAGGASLVDGFVVARLAVADGLALRRRLVPLLGALASGPLPRIWSM</sequence>
<organism evidence="1 2">
    <name type="scientific">Antarcticirhabdus aurantiaca</name>
    <dbReference type="NCBI Taxonomy" id="2606717"/>
    <lineage>
        <taxon>Bacteria</taxon>
        <taxon>Pseudomonadati</taxon>
        <taxon>Pseudomonadota</taxon>
        <taxon>Alphaproteobacteria</taxon>
        <taxon>Hyphomicrobiales</taxon>
        <taxon>Aurantimonadaceae</taxon>
        <taxon>Antarcticirhabdus</taxon>
    </lineage>
</organism>
<evidence type="ECO:0000313" key="1">
    <source>
        <dbReference type="EMBL" id="WAJ26777.1"/>
    </source>
</evidence>
<keyword evidence="2" id="KW-1185">Reference proteome</keyword>